<dbReference type="EMBL" id="JADWYS010000001">
    <property type="protein sequence ID" value="MBG9388278.1"/>
    <property type="molecule type" value="Genomic_DNA"/>
</dbReference>
<keyword evidence="1" id="KW-0732">Signal</keyword>
<feature type="signal peptide" evidence="1">
    <location>
        <begin position="1"/>
        <end position="27"/>
    </location>
</feature>
<reference evidence="2" key="1">
    <citation type="submission" date="2020-11" db="EMBL/GenBank/DDBJ databases">
        <title>Bacterial whole genome sequence for Caenimonas sp. DR4.4.</title>
        <authorList>
            <person name="Le V."/>
            <person name="Ko S.-R."/>
            <person name="Ahn C.-Y."/>
            <person name="Oh H.-M."/>
        </authorList>
    </citation>
    <scope>NUCLEOTIDE SEQUENCE</scope>
    <source>
        <strain evidence="2">DR4.4</strain>
    </source>
</reference>
<comment type="caution">
    <text evidence="2">The sequence shown here is derived from an EMBL/GenBank/DDBJ whole genome shotgun (WGS) entry which is preliminary data.</text>
</comment>
<dbReference type="AlphaFoldDB" id="A0A931MGS8"/>
<dbReference type="SUPFAM" id="SSF52096">
    <property type="entry name" value="ClpP/crotonase"/>
    <property type="match status" value="1"/>
</dbReference>
<protein>
    <submittedName>
        <fullName evidence="2">Uncharacterized protein</fullName>
    </submittedName>
</protein>
<proteinExistence type="predicted"/>
<feature type="chain" id="PRO_5038058629" evidence="1">
    <location>
        <begin position="28"/>
        <end position="232"/>
    </location>
</feature>
<gene>
    <name evidence="2" type="ORF">I5803_09615</name>
</gene>
<name>A0A931MGS8_9BURK</name>
<evidence type="ECO:0000256" key="1">
    <source>
        <dbReference type="SAM" id="SignalP"/>
    </source>
</evidence>
<dbReference type="RefSeq" id="WP_196986149.1">
    <property type="nucleotide sequence ID" value="NZ_JADWYS010000001.1"/>
</dbReference>
<accession>A0A931MGS8</accession>
<evidence type="ECO:0000313" key="2">
    <source>
        <dbReference type="EMBL" id="MBG9388278.1"/>
    </source>
</evidence>
<organism evidence="2 3">
    <name type="scientific">Caenimonas aquaedulcis</name>
    <dbReference type="NCBI Taxonomy" id="2793270"/>
    <lineage>
        <taxon>Bacteria</taxon>
        <taxon>Pseudomonadati</taxon>
        <taxon>Pseudomonadota</taxon>
        <taxon>Betaproteobacteria</taxon>
        <taxon>Burkholderiales</taxon>
        <taxon>Comamonadaceae</taxon>
        <taxon>Caenimonas</taxon>
    </lineage>
</organism>
<evidence type="ECO:0000313" key="3">
    <source>
        <dbReference type="Proteomes" id="UP000651050"/>
    </source>
</evidence>
<dbReference type="PROSITE" id="PS51257">
    <property type="entry name" value="PROKAR_LIPOPROTEIN"/>
    <property type="match status" value="1"/>
</dbReference>
<dbReference type="Proteomes" id="UP000651050">
    <property type="component" value="Unassembled WGS sequence"/>
</dbReference>
<dbReference type="InterPro" id="IPR029045">
    <property type="entry name" value="ClpP/crotonase-like_dom_sf"/>
</dbReference>
<sequence length="232" mass="25499">MHLLRGIVVHGFGLACALAMASLPARAGSVRVSGDTITFDGRIDRTSAAQFLQLLQDPQVTRLVITSRGGLVDPALDMAEAIHERQLDVEVPADCLSSCANYIFPAARRKRLGWPGAVAWHGNMTHVLYLQQTGQAAWSDERMADARRLARREAAFFQRIGVDGFICWFGKIAPYDAEAFYYLSPSDMEKFGVRDVTLETAQAPEPGPEGLRQVAVEGDARGIPRPFVRLDD</sequence>
<keyword evidence="3" id="KW-1185">Reference proteome</keyword>